<keyword evidence="1" id="KW-1003">Cell membrane</keyword>
<dbReference type="OrthoDB" id="2880112at2"/>
<dbReference type="PANTHER" id="PTHR35529">
    <property type="entry name" value="MANGANESE EFFLUX PUMP MNTP-RELATED"/>
    <property type="match status" value="1"/>
</dbReference>
<sequence>MLSSLVVLLLSILVSIDGYIIGFSFGLKRIRVPITIVVLIALFSSFVILFSMGIGHFIGDILPTNGIQSFAGILMIAVGFYNMVHDLPLYRRSFFLMIALFMNVDSFSYGIQAGLAERSLSFAPIAGLLIFFAMFIGVIHGHETKNRFILRYVRLLPSLLFIFLGLSKIFF</sequence>
<feature type="transmembrane region" description="Helical" evidence="5">
    <location>
        <begin position="94"/>
        <end position="115"/>
    </location>
</feature>
<evidence type="ECO:0000256" key="5">
    <source>
        <dbReference type="SAM" id="Phobius"/>
    </source>
</evidence>
<evidence type="ECO:0000313" key="6">
    <source>
        <dbReference type="EMBL" id="TWI59223.1"/>
    </source>
</evidence>
<evidence type="ECO:0000313" key="7">
    <source>
        <dbReference type="Proteomes" id="UP000315711"/>
    </source>
</evidence>
<dbReference type="InterPro" id="IPR003810">
    <property type="entry name" value="Mntp/YtaF"/>
</dbReference>
<evidence type="ECO:0008006" key="8">
    <source>
        <dbReference type="Google" id="ProtNLM"/>
    </source>
</evidence>
<dbReference type="AlphaFoldDB" id="A0A562QRB9"/>
<keyword evidence="4 5" id="KW-0472">Membrane</keyword>
<feature type="transmembrane region" description="Helical" evidence="5">
    <location>
        <begin position="152"/>
        <end position="170"/>
    </location>
</feature>
<name>A0A562QRB9_9BACI</name>
<proteinExistence type="predicted"/>
<comment type="caution">
    <text evidence="6">The sequence shown here is derived from an EMBL/GenBank/DDBJ whole genome shotgun (WGS) entry which is preliminary data.</text>
</comment>
<reference evidence="6 7" key="1">
    <citation type="journal article" date="2015" name="Stand. Genomic Sci.">
        <title>Genomic Encyclopedia of Bacterial and Archaeal Type Strains, Phase III: the genomes of soil and plant-associated and newly described type strains.</title>
        <authorList>
            <person name="Whitman W.B."/>
            <person name="Woyke T."/>
            <person name="Klenk H.P."/>
            <person name="Zhou Y."/>
            <person name="Lilburn T.G."/>
            <person name="Beck B.J."/>
            <person name="De Vos P."/>
            <person name="Vandamme P."/>
            <person name="Eisen J.A."/>
            <person name="Garrity G."/>
            <person name="Hugenholtz P."/>
            <person name="Kyrpides N.C."/>
        </authorList>
    </citation>
    <scope>NUCLEOTIDE SEQUENCE [LARGE SCALE GENOMIC DNA]</scope>
    <source>
        <strain evidence="6 7">CGMCC 1.10116</strain>
    </source>
</reference>
<keyword evidence="3 5" id="KW-1133">Transmembrane helix</keyword>
<keyword evidence="7" id="KW-1185">Reference proteome</keyword>
<dbReference type="RefSeq" id="WP_144449295.1">
    <property type="nucleotide sequence ID" value="NZ_VLKZ01000002.1"/>
</dbReference>
<evidence type="ECO:0000256" key="2">
    <source>
        <dbReference type="ARBA" id="ARBA00022692"/>
    </source>
</evidence>
<feature type="transmembrane region" description="Helical" evidence="5">
    <location>
        <begin position="121"/>
        <end position="140"/>
    </location>
</feature>
<dbReference type="Proteomes" id="UP000315711">
    <property type="component" value="Unassembled WGS sequence"/>
</dbReference>
<evidence type="ECO:0000256" key="3">
    <source>
        <dbReference type="ARBA" id="ARBA00022989"/>
    </source>
</evidence>
<dbReference type="PANTHER" id="PTHR35529:SF2">
    <property type="entry name" value="SPORULATION PROTEIN YTAF-RELATED"/>
    <property type="match status" value="1"/>
</dbReference>
<gene>
    <name evidence="6" type="ORF">IQ10_00936</name>
</gene>
<protein>
    <recommendedName>
        <fullName evidence="8">Mn2+ efflux pump MntP</fullName>
    </recommendedName>
</protein>
<evidence type="ECO:0000256" key="4">
    <source>
        <dbReference type="ARBA" id="ARBA00023136"/>
    </source>
</evidence>
<feature type="transmembrane region" description="Helical" evidence="5">
    <location>
        <begin position="6"/>
        <end position="27"/>
    </location>
</feature>
<feature type="transmembrane region" description="Helical" evidence="5">
    <location>
        <begin position="65"/>
        <end position="82"/>
    </location>
</feature>
<keyword evidence="2 5" id="KW-0812">Transmembrane</keyword>
<accession>A0A562QRB9</accession>
<feature type="transmembrane region" description="Helical" evidence="5">
    <location>
        <begin position="34"/>
        <end position="59"/>
    </location>
</feature>
<evidence type="ECO:0000256" key="1">
    <source>
        <dbReference type="ARBA" id="ARBA00022475"/>
    </source>
</evidence>
<organism evidence="6 7">
    <name type="scientific">Halalkalibacter nanhaiisediminis</name>
    <dbReference type="NCBI Taxonomy" id="688079"/>
    <lineage>
        <taxon>Bacteria</taxon>
        <taxon>Bacillati</taxon>
        <taxon>Bacillota</taxon>
        <taxon>Bacilli</taxon>
        <taxon>Bacillales</taxon>
        <taxon>Bacillaceae</taxon>
        <taxon>Halalkalibacter</taxon>
    </lineage>
</organism>
<dbReference type="EMBL" id="VLKZ01000002">
    <property type="protein sequence ID" value="TWI59223.1"/>
    <property type="molecule type" value="Genomic_DNA"/>
</dbReference>